<comment type="caution">
    <text evidence="1">The sequence shown here is derived from an EMBL/GenBank/DDBJ whole genome shotgun (WGS) entry which is preliminary data.</text>
</comment>
<sequence length="87" mass="9806">MLWAIAFFSIRTIMKCFNIVYNIAAHNHIGRGSCPRSNVDCAPGGLRNTTKRDAVLQEQKITPHARQHETPVSVVEEQAYEIQKLGQ</sequence>
<evidence type="ECO:0000313" key="1">
    <source>
        <dbReference type="EMBL" id="KRY84247.1"/>
    </source>
</evidence>
<accession>A0A0V1FDW3</accession>
<organism evidence="1 2">
    <name type="scientific">Trichinella pseudospiralis</name>
    <name type="common">Parasitic roundworm</name>
    <dbReference type="NCBI Taxonomy" id="6337"/>
    <lineage>
        <taxon>Eukaryota</taxon>
        <taxon>Metazoa</taxon>
        <taxon>Ecdysozoa</taxon>
        <taxon>Nematoda</taxon>
        <taxon>Enoplea</taxon>
        <taxon>Dorylaimia</taxon>
        <taxon>Trichinellida</taxon>
        <taxon>Trichinellidae</taxon>
        <taxon>Trichinella</taxon>
    </lineage>
</organism>
<gene>
    <name evidence="1" type="ORF">T4D_11834</name>
</gene>
<dbReference type="Proteomes" id="UP000054995">
    <property type="component" value="Unassembled WGS sequence"/>
</dbReference>
<evidence type="ECO:0000313" key="2">
    <source>
        <dbReference type="Proteomes" id="UP000054995"/>
    </source>
</evidence>
<proteinExistence type="predicted"/>
<protein>
    <submittedName>
        <fullName evidence="1">Uncharacterized protein</fullName>
    </submittedName>
</protein>
<reference evidence="1 2" key="1">
    <citation type="submission" date="2015-01" db="EMBL/GenBank/DDBJ databases">
        <title>Evolution of Trichinella species and genotypes.</title>
        <authorList>
            <person name="Korhonen P.K."/>
            <person name="Edoardo P."/>
            <person name="Giuseppe L.R."/>
            <person name="Gasser R.B."/>
        </authorList>
    </citation>
    <scope>NUCLEOTIDE SEQUENCE [LARGE SCALE GENOMIC DNA]</scope>
    <source>
        <strain evidence="1">ISS470</strain>
    </source>
</reference>
<name>A0A0V1FDW3_TRIPS</name>
<dbReference type="EMBL" id="JYDT01000119">
    <property type="protein sequence ID" value="KRY84247.1"/>
    <property type="molecule type" value="Genomic_DNA"/>
</dbReference>
<dbReference type="AlphaFoldDB" id="A0A0V1FDW3"/>
<keyword evidence="2" id="KW-1185">Reference proteome</keyword>